<protein>
    <recommendedName>
        <fullName evidence="2">glycine dehydrogenase (aminomethyl-transferring)</fullName>
        <ecNumber evidence="2">1.4.4.2</ecNumber>
    </recommendedName>
</protein>
<accession>A0A931LSJ2</accession>
<organism evidence="8 9">
    <name type="scientific">Fimbriimonas ginsengisoli</name>
    <dbReference type="NCBI Taxonomy" id="1005039"/>
    <lineage>
        <taxon>Bacteria</taxon>
        <taxon>Bacillati</taxon>
        <taxon>Armatimonadota</taxon>
        <taxon>Fimbriimonadia</taxon>
        <taxon>Fimbriimonadales</taxon>
        <taxon>Fimbriimonadaceae</taxon>
        <taxon>Fimbriimonas</taxon>
    </lineage>
</organism>
<dbReference type="InterPro" id="IPR020581">
    <property type="entry name" value="GDC_P"/>
</dbReference>
<dbReference type="GO" id="GO:0005960">
    <property type="term" value="C:glycine cleavage complex"/>
    <property type="evidence" value="ECO:0007669"/>
    <property type="project" value="TreeGrafter"/>
</dbReference>
<dbReference type="FunFam" id="3.90.1150.10:FF:000014">
    <property type="entry name" value="Probable glycine dehydrogenase (decarboxylating) subunit 2"/>
    <property type="match status" value="1"/>
</dbReference>
<dbReference type="InterPro" id="IPR000192">
    <property type="entry name" value="Aminotrans_V_dom"/>
</dbReference>
<dbReference type="Gene3D" id="6.20.440.10">
    <property type="match status" value="1"/>
</dbReference>
<dbReference type="AlphaFoldDB" id="A0A931LSJ2"/>
<comment type="caution">
    <text evidence="8">The sequence shown here is derived from an EMBL/GenBank/DDBJ whole genome shotgun (WGS) entry which is preliminary data.</text>
</comment>
<dbReference type="PANTHER" id="PTHR11773">
    <property type="entry name" value="GLYCINE DEHYDROGENASE, DECARBOXYLATING"/>
    <property type="match status" value="1"/>
</dbReference>
<dbReference type="FunFam" id="3.40.640.10:FF:000224">
    <property type="entry name" value="Probable glycine dehydrogenase (decarboxylating) subunit 2"/>
    <property type="match status" value="1"/>
</dbReference>
<dbReference type="GO" id="GO:0019464">
    <property type="term" value="P:glycine decarboxylation via glycine cleavage system"/>
    <property type="evidence" value="ECO:0007669"/>
    <property type="project" value="TreeGrafter"/>
</dbReference>
<evidence type="ECO:0000313" key="9">
    <source>
        <dbReference type="Proteomes" id="UP000727962"/>
    </source>
</evidence>
<evidence type="ECO:0000256" key="5">
    <source>
        <dbReference type="ARBA" id="ARBA00049026"/>
    </source>
</evidence>
<dbReference type="Pfam" id="PF00266">
    <property type="entry name" value="Aminotran_5"/>
    <property type="match status" value="1"/>
</dbReference>
<dbReference type="NCBIfam" id="NF003346">
    <property type="entry name" value="PRK04366.1"/>
    <property type="match status" value="1"/>
</dbReference>
<dbReference type="InterPro" id="IPR015422">
    <property type="entry name" value="PyrdxlP-dep_Trfase_small"/>
</dbReference>
<evidence type="ECO:0000259" key="7">
    <source>
        <dbReference type="Pfam" id="PF21478"/>
    </source>
</evidence>
<dbReference type="InterPro" id="IPR049316">
    <property type="entry name" value="GDC-P_C"/>
</dbReference>
<dbReference type="GO" id="GO:0030170">
    <property type="term" value="F:pyridoxal phosphate binding"/>
    <property type="evidence" value="ECO:0007669"/>
    <property type="project" value="TreeGrafter"/>
</dbReference>
<dbReference type="GO" id="GO:0016594">
    <property type="term" value="F:glycine binding"/>
    <property type="evidence" value="ECO:0007669"/>
    <property type="project" value="TreeGrafter"/>
</dbReference>
<evidence type="ECO:0000256" key="4">
    <source>
        <dbReference type="ARBA" id="ARBA00023002"/>
    </source>
</evidence>
<reference evidence="8" key="1">
    <citation type="submission" date="2020-07" db="EMBL/GenBank/DDBJ databases">
        <title>Huge and variable diversity of episymbiotic CPR bacteria and DPANN archaea in groundwater ecosystems.</title>
        <authorList>
            <person name="He C.Y."/>
            <person name="Keren R."/>
            <person name="Whittaker M."/>
            <person name="Farag I.F."/>
            <person name="Doudna J."/>
            <person name="Cate J.H.D."/>
            <person name="Banfield J.F."/>
        </authorList>
    </citation>
    <scope>NUCLEOTIDE SEQUENCE</scope>
    <source>
        <strain evidence="8">NC_groundwater_17_Pr7_B-0.1um_64_12</strain>
    </source>
</reference>
<dbReference type="GO" id="GO:0004375">
    <property type="term" value="F:glycine dehydrogenase (decarboxylating) activity"/>
    <property type="evidence" value="ECO:0007669"/>
    <property type="project" value="UniProtKB-EC"/>
</dbReference>
<dbReference type="Pfam" id="PF21478">
    <property type="entry name" value="GcvP2_C"/>
    <property type="match status" value="1"/>
</dbReference>
<dbReference type="PANTHER" id="PTHR11773:SF1">
    <property type="entry name" value="GLYCINE DEHYDROGENASE (DECARBOXYLATING), MITOCHONDRIAL"/>
    <property type="match status" value="1"/>
</dbReference>
<dbReference type="Gene3D" id="3.40.640.10">
    <property type="entry name" value="Type I PLP-dependent aspartate aminotransferase-like (Major domain)"/>
    <property type="match status" value="1"/>
</dbReference>
<dbReference type="InterPro" id="IPR015421">
    <property type="entry name" value="PyrdxlP-dep_Trfase_major"/>
</dbReference>
<sequence>MTPGRRKTVPVPRLIFEKSREGRMGCNAPVADTPEVDLKAAMGSLRAELHLPEVGELEVVRHFTNLSHVNYGIDTGFYPLGSCSMKYNPRVNERTASHPGFARLHPMQPPATIPGALEILAGVQDMLCAITGFDHITLQPLAGAHGEMACLMLIKAYHDSRGEGGKRKVVLVPDSAHGTNPASAARCGYSVRSVPTDPDGNTDLAALREALDDTVAALMLTNPSTLGLFEANIVEVCRMVHEAGGQVFCDGANMNAMVGMTRPADHGFDCMHLNLHKTFSTPHGGGGPGCGAIGLQKHLEAFVPTPVVRRRADGSVELDAHRPLSIGRVSAYYGQFLMEVRAYTYLRAFGREKMADIARHAVLNANYVMERLRAVLPPAYDRPCMHECVLTAEPIKKETGLRALDISKRLIDYGFHPPTNYFPLIVHEAIMIEPTETETKETLDAFCDAMIAICAEARSNPELLRNAPTTQIVGRLDETAAVKNLDVRWRPPARHAVEA</sequence>
<name>A0A931LSJ2_FIMGI</name>
<dbReference type="GO" id="GO:0005829">
    <property type="term" value="C:cytosol"/>
    <property type="evidence" value="ECO:0007669"/>
    <property type="project" value="TreeGrafter"/>
</dbReference>
<dbReference type="EMBL" id="JACOSL010000037">
    <property type="protein sequence ID" value="MBI1756602.1"/>
    <property type="molecule type" value="Genomic_DNA"/>
</dbReference>
<keyword evidence="4 8" id="KW-0560">Oxidoreductase</keyword>
<dbReference type="SUPFAM" id="SSF53383">
    <property type="entry name" value="PLP-dependent transferases"/>
    <property type="match status" value="1"/>
</dbReference>
<dbReference type="Proteomes" id="UP000727962">
    <property type="component" value="Unassembled WGS sequence"/>
</dbReference>
<evidence type="ECO:0000313" key="8">
    <source>
        <dbReference type="EMBL" id="MBI1756602.1"/>
    </source>
</evidence>
<evidence type="ECO:0000256" key="3">
    <source>
        <dbReference type="ARBA" id="ARBA00022898"/>
    </source>
</evidence>
<dbReference type="Gene3D" id="3.90.1150.10">
    <property type="entry name" value="Aspartate Aminotransferase, domain 1"/>
    <property type="match status" value="1"/>
</dbReference>
<proteinExistence type="predicted"/>
<evidence type="ECO:0000259" key="6">
    <source>
        <dbReference type="Pfam" id="PF00266"/>
    </source>
</evidence>
<gene>
    <name evidence="8" type="primary">gcvPB</name>
    <name evidence="8" type="ORF">HYR64_05790</name>
</gene>
<evidence type="ECO:0000256" key="1">
    <source>
        <dbReference type="ARBA" id="ARBA00003788"/>
    </source>
</evidence>
<feature type="domain" description="Aminotransferase class V" evidence="6">
    <location>
        <begin position="164"/>
        <end position="284"/>
    </location>
</feature>
<evidence type="ECO:0000256" key="2">
    <source>
        <dbReference type="ARBA" id="ARBA00012134"/>
    </source>
</evidence>
<feature type="domain" description="Glycine dehydrogenase C-terminal" evidence="7">
    <location>
        <begin position="359"/>
        <end position="458"/>
    </location>
</feature>
<comment type="function">
    <text evidence="1">The glycine cleavage system catalyzes the degradation of glycine. The P protein binds the alpha-amino group of glycine through its pyridoxal phosphate cofactor; CO(2) is released and the remaining methylamine moiety is then transferred to the lipoamide cofactor of the H protein.</text>
</comment>
<comment type="catalytic activity">
    <reaction evidence="5">
        <text>N(6)-[(R)-lipoyl]-L-lysyl-[glycine-cleavage complex H protein] + glycine + H(+) = N(6)-[(R)-S(8)-aminomethyldihydrolipoyl]-L-lysyl-[glycine-cleavage complex H protein] + CO2</text>
        <dbReference type="Rhea" id="RHEA:24304"/>
        <dbReference type="Rhea" id="RHEA-COMP:10494"/>
        <dbReference type="Rhea" id="RHEA-COMP:10495"/>
        <dbReference type="ChEBI" id="CHEBI:15378"/>
        <dbReference type="ChEBI" id="CHEBI:16526"/>
        <dbReference type="ChEBI" id="CHEBI:57305"/>
        <dbReference type="ChEBI" id="CHEBI:83099"/>
        <dbReference type="ChEBI" id="CHEBI:83143"/>
        <dbReference type="EC" id="1.4.4.2"/>
    </reaction>
</comment>
<keyword evidence="3" id="KW-0663">Pyridoxal phosphate</keyword>
<dbReference type="InterPro" id="IPR015424">
    <property type="entry name" value="PyrdxlP-dep_Trfase"/>
</dbReference>
<dbReference type="EC" id="1.4.4.2" evidence="2"/>